<organism evidence="1 2">
    <name type="scientific">Tunturiibacter lichenicola</name>
    <dbReference type="NCBI Taxonomy" id="2051959"/>
    <lineage>
        <taxon>Bacteria</taxon>
        <taxon>Pseudomonadati</taxon>
        <taxon>Acidobacteriota</taxon>
        <taxon>Terriglobia</taxon>
        <taxon>Terriglobales</taxon>
        <taxon>Acidobacteriaceae</taxon>
        <taxon>Tunturiibacter</taxon>
    </lineage>
</organism>
<protein>
    <submittedName>
        <fullName evidence="1">Uncharacterized protein</fullName>
    </submittedName>
</protein>
<sequence length="213" mass="24485">MKLSRQNRSRLAWIKSFSKTSWRFEDYPLDYIDQGECPPNLPGRLQHKRWRADLVNWYAVSGLGDSKEAALADAKQKFADWKTSGEKMWRPGTGPGIVFAAKETPTRYPELSDDFIHKVLNLQWAWISDFSTLWDFHTENDNDAMYLRIGEIYGVDVSSVPNARLMDIFAEIMNQIGSFPEDPVLKAIRLTRDARDRHVAGLPALSWNPIVEP</sequence>
<evidence type="ECO:0000313" key="2">
    <source>
        <dbReference type="Proteomes" id="UP000569092"/>
    </source>
</evidence>
<name>A0A7W8N7J8_9BACT</name>
<gene>
    <name evidence="1" type="ORF">HDF10_004125</name>
</gene>
<reference evidence="1 2" key="1">
    <citation type="submission" date="2020-08" db="EMBL/GenBank/DDBJ databases">
        <title>Genomic Encyclopedia of Type Strains, Phase IV (KMG-V): Genome sequencing to study the core and pangenomes of soil and plant-associated prokaryotes.</title>
        <authorList>
            <person name="Whitman W."/>
        </authorList>
    </citation>
    <scope>NUCLEOTIDE SEQUENCE [LARGE SCALE GENOMIC DNA]</scope>
    <source>
        <strain evidence="1 2">M8US30</strain>
    </source>
</reference>
<evidence type="ECO:0000313" key="1">
    <source>
        <dbReference type="EMBL" id="MBB5346115.1"/>
    </source>
</evidence>
<dbReference type="Proteomes" id="UP000569092">
    <property type="component" value="Unassembled WGS sequence"/>
</dbReference>
<accession>A0A7W8N7J8</accession>
<dbReference type="EMBL" id="JACHDZ010000009">
    <property type="protein sequence ID" value="MBB5346115.1"/>
    <property type="molecule type" value="Genomic_DNA"/>
</dbReference>
<comment type="caution">
    <text evidence="1">The sequence shown here is derived from an EMBL/GenBank/DDBJ whole genome shotgun (WGS) entry which is preliminary data.</text>
</comment>
<dbReference type="AlphaFoldDB" id="A0A7W8N7J8"/>
<proteinExistence type="predicted"/>